<organism evidence="1 2">
    <name type="scientific">Methanopyrus kandleri</name>
    <dbReference type="NCBI Taxonomy" id="2320"/>
    <lineage>
        <taxon>Archaea</taxon>
        <taxon>Methanobacteriati</taxon>
        <taxon>Methanobacteriota</taxon>
        <taxon>Methanomada group</taxon>
        <taxon>Methanopyri</taxon>
        <taxon>Methanopyrales</taxon>
        <taxon>Methanopyraceae</taxon>
        <taxon>Methanopyrus</taxon>
    </lineage>
</organism>
<comment type="caution">
    <text evidence="1">The sequence shown here is derived from an EMBL/GenBank/DDBJ whole genome shotgun (WGS) entry which is preliminary data.</text>
</comment>
<sequence>MTHVVLVVGLLETDSGKTTAALPLVSALDLVPFKPRSGHNVWLHYDHTRRCVELGLPVSRDVLKLAKVAEVDLPLITLNPVHRVWTSPDVGTAVKSDVSLRYFSAQTDAYVLMDRLDETVFLYTEGTELRYVPDETMEMARECEVREVREEPAPEELRRTIDRAWSRVRKEGPVLVESLNNLAVPWPGVLKYDGVAVAVGPGTALVYDLRDYARAAETLAGPEAVTLSLLEVLEPLEVVRLPPLDRTRRSDPRKLEEAYRELIGAVQERL</sequence>
<gene>
    <name evidence="1" type="ORF">HA336_05050</name>
</gene>
<dbReference type="RefSeq" id="WP_011018648.1">
    <property type="nucleotide sequence ID" value="NZ_DUJS01000004.1"/>
</dbReference>
<reference evidence="1" key="1">
    <citation type="journal article" date="2020" name="bioRxiv">
        <title>A rank-normalized archaeal taxonomy based on genome phylogeny resolves widespread incomplete and uneven classifications.</title>
        <authorList>
            <person name="Rinke C."/>
            <person name="Chuvochina M."/>
            <person name="Mussig A.J."/>
            <person name="Chaumeil P.-A."/>
            <person name="Waite D.W."/>
            <person name="Whitman W.B."/>
            <person name="Parks D.H."/>
            <person name="Hugenholtz P."/>
        </authorList>
    </citation>
    <scope>NUCLEOTIDE SEQUENCE</scope>
    <source>
        <strain evidence="1">UBA8853</strain>
    </source>
</reference>
<dbReference type="AlphaFoldDB" id="A0A832WRX7"/>
<accession>A0A832WRX7</accession>
<dbReference type="EMBL" id="DUJS01000004">
    <property type="protein sequence ID" value="HII70581.1"/>
    <property type="molecule type" value="Genomic_DNA"/>
</dbReference>
<proteinExistence type="predicted"/>
<evidence type="ECO:0000313" key="1">
    <source>
        <dbReference type="EMBL" id="HII70581.1"/>
    </source>
</evidence>
<evidence type="ECO:0000313" key="2">
    <source>
        <dbReference type="Proteomes" id="UP000619545"/>
    </source>
</evidence>
<name>A0A832WRX7_9EURY</name>
<dbReference type="OMA" id="NGWYQYE"/>
<dbReference type="GeneID" id="1477579"/>
<dbReference type="Proteomes" id="UP000619545">
    <property type="component" value="Unassembled WGS sequence"/>
</dbReference>
<evidence type="ECO:0008006" key="3">
    <source>
        <dbReference type="Google" id="ProtNLM"/>
    </source>
</evidence>
<protein>
    <recommendedName>
        <fullName evidence="3">P-loop ATPase/GTPase</fullName>
    </recommendedName>
</protein>